<proteinExistence type="predicted"/>
<dbReference type="EMBL" id="JAVDRF010000011">
    <property type="protein sequence ID" value="MDR6538509.1"/>
    <property type="molecule type" value="Genomic_DNA"/>
</dbReference>
<keyword evidence="3" id="KW-1185">Reference proteome</keyword>
<comment type="caution">
    <text evidence="2">The sequence shown here is derived from an EMBL/GenBank/DDBJ whole genome shotgun (WGS) entry which is preliminary data.</text>
</comment>
<feature type="domain" description="SnoaL-like" evidence="1">
    <location>
        <begin position="8"/>
        <end position="143"/>
    </location>
</feature>
<dbReference type="Proteomes" id="UP001184230">
    <property type="component" value="Unassembled WGS sequence"/>
</dbReference>
<dbReference type="InterPro" id="IPR032710">
    <property type="entry name" value="NTF2-like_dom_sf"/>
</dbReference>
<name>A0ABU1NJ70_9BURK</name>
<dbReference type="Gene3D" id="3.10.450.50">
    <property type="match status" value="1"/>
</dbReference>
<dbReference type="SUPFAM" id="SSF54427">
    <property type="entry name" value="NTF2-like"/>
    <property type="match status" value="1"/>
</dbReference>
<organism evidence="2 3">
    <name type="scientific">Variovorax soli</name>
    <dbReference type="NCBI Taxonomy" id="376815"/>
    <lineage>
        <taxon>Bacteria</taxon>
        <taxon>Pseudomonadati</taxon>
        <taxon>Pseudomonadota</taxon>
        <taxon>Betaproteobacteria</taxon>
        <taxon>Burkholderiales</taxon>
        <taxon>Comamonadaceae</taxon>
        <taxon>Variovorax</taxon>
    </lineage>
</organism>
<accession>A0ABU1NJ70</accession>
<dbReference type="InterPro" id="IPR037401">
    <property type="entry name" value="SnoaL-like"/>
</dbReference>
<gene>
    <name evidence="2" type="ORF">J2739_004302</name>
</gene>
<dbReference type="Pfam" id="PF13577">
    <property type="entry name" value="SnoaL_4"/>
    <property type="match status" value="1"/>
</dbReference>
<sequence length="151" mass="17116">MRFPHLPVEDELEIRSVFARYGHLADAGDPNFVQLFTEDASWTRANSPPAAQGGSGLPPETIRGRDKLQVLMEEVMKKKFKQRMHHQMTDFYVVPGANADDAMGHARALITDWREGPGKIAMFGKYDVRFRRTDVGWRISDMTVRVLPSGD</sequence>
<evidence type="ECO:0000313" key="2">
    <source>
        <dbReference type="EMBL" id="MDR6538509.1"/>
    </source>
</evidence>
<reference evidence="2 3" key="1">
    <citation type="submission" date="2023-07" db="EMBL/GenBank/DDBJ databases">
        <title>Sorghum-associated microbial communities from plants grown in Nebraska, USA.</title>
        <authorList>
            <person name="Schachtman D."/>
        </authorList>
    </citation>
    <scope>NUCLEOTIDE SEQUENCE [LARGE SCALE GENOMIC DNA]</scope>
    <source>
        <strain evidence="2 3">DS1781</strain>
    </source>
</reference>
<evidence type="ECO:0000259" key="1">
    <source>
        <dbReference type="Pfam" id="PF13577"/>
    </source>
</evidence>
<evidence type="ECO:0000313" key="3">
    <source>
        <dbReference type="Proteomes" id="UP001184230"/>
    </source>
</evidence>
<protein>
    <recommendedName>
        <fullName evidence="1">SnoaL-like domain-containing protein</fullName>
    </recommendedName>
</protein>
<dbReference type="RefSeq" id="WP_309905372.1">
    <property type="nucleotide sequence ID" value="NZ_JAVDRF010000011.1"/>
</dbReference>